<evidence type="ECO:0000256" key="1">
    <source>
        <dbReference type="SAM" id="MobiDB-lite"/>
    </source>
</evidence>
<evidence type="ECO:0000313" key="4">
    <source>
        <dbReference type="Proteomes" id="UP000838763"/>
    </source>
</evidence>
<sequence>MDEDVPAELRELEADRLNSLAEFSSLSIVEVLDQDSRPTFVIDLDPDEGITVGSRRIQPVFCNAALRLHEKLFDTVTGKAPDDALHDADKPSYEDFSSWATGVTRFDSSRDVFPQSFIFRDMLWTGSTVRQRWRLVSGSLLAAFAPQREKSSAAAAAATTRSQATQSQPPVAHDLAHSASATDASDSTARNTIFSSNTQGQSSQSSRHPSNPNPNTSSSGSTGGSSQSARITLATPERPTVNWANTPLGPMEKWSPEFRQMANLVMGNPTPPPCFGAAT</sequence>
<dbReference type="OrthoDB" id="303614at2759"/>
<gene>
    <name evidence="3" type="ORF">PPNO1_LOCUS1907</name>
</gene>
<reference evidence="3" key="1">
    <citation type="submission" date="2022-11" db="EMBL/GenBank/DDBJ databases">
        <authorList>
            <person name="Scott C."/>
            <person name="Bruce N."/>
        </authorList>
    </citation>
    <scope>NUCLEOTIDE SEQUENCE</scope>
</reference>
<dbReference type="InterPro" id="IPR058846">
    <property type="entry name" value="PAS-like"/>
</dbReference>
<proteinExistence type="predicted"/>
<feature type="region of interest" description="Disordered" evidence="1">
    <location>
        <begin position="153"/>
        <end position="252"/>
    </location>
</feature>
<evidence type="ECO:0000313" key="3">
    <source>
        <dbReference type="EMBL" id="CAI4212139.1"/>
    </source>
</evidence>
<organism evidence="3 4">
    <name type="scientific">Parascedosporium putredinis</name>
    <dbReference type="NCBI Taxonomy" id="1442378"/>
    <lineage>
        <taxon>Eukaryota</taxon>
        <taxon>Fungi</taxon>
        <taxon>Dikarya</taxon>
        <taxon>Ascomycota</taxon>
        <taxon>Pezizomycotina</taxon>
        <taxon>Sordariomycetes</taxon>
        <taxon>Hypocreomycetidae</taxon>
        <taxon>Microascales</taxon>
        <taxon>Microascaceae</taxon>
        <taxon>Parascedosporium</taxon>
    </lineage>
</organism>
<name>A0A9P1GY55_9PEZI</name>
<keyword evidence="4" id="KW-1185">Reference proteome</keyword>
<dbReference type="Pfam" id="PF26131">
    <property type="entry name" value="PAS-like"/>
    <property type="match status" value="1"/>
</dbReference>
<feature type="compositionally biased region" description="Low complexity" evidence="1">
    <location>
        <begin position="153"/>
        <end position="168"/>
    </location>
</feature>
<feature type="compositionally biased region" description="Low complexity" evidence="1">
    <location>
        <begin position="177"/>
        <end position="228"/>
    </location>
</feature>
<evidence type="ECO:0000259" key="2">
    <source>
        <dbReference type="Pfam" id="PF26131"/>
    </source>
</evidence>
<dbReference type="Proteomes" id="UP000838763">
    <property type="component" value="Unassembled WGS sequence"/>
</dbReference>
<accession>A0A9P1GY55</accession>
<dbReference type="AlphaFoldDB" id="A0A9P1GY55"/>
<feature type="domain" description="PAS-like" evidence="2">
    <location>
        <begin position="19"/>
        <end position="139"/>
    </location>
</feature>
<dbReference type="EMBL" id="CALLCH030000003">
    <property type="protein sequence ID" value="CAI4212139.1"/>
    <property type="molecule type" value="Genomic_DNA"/>
</dbReference>
<protein>
    <recommendedName>
        <fullName evidence="2">PAS-like domain-containing protein</fullName>
    </recommendedName>
</protein>
<comment type="caution">
    <text evidence="3">The sequence shown here is derived from an EMBL/GenBank/DDBJ whole genome shotgun (WGS) entry which is preliminary data.</text>
</comment>